<dbReference type="Proteomes" id="UP001219525">
    <property type="component" value="Unassembled WGS sequence"/>
</dbReference>
<proteinExistence type="predicted"/>
<sequence>MSPREDRKGTNASSRTPARQCSTLLEDEMTRCSETPTHGTLLERCRAHHEQYCAMTRGYKEAQKFVDDTFNDALIPTQEDIASYTSVSTISTILEKAQMMKKYVNAIREEMAGRDVHHRRFFLIADDGHKMRIKLLAKRMTEGVEIRDALEARAMEIHMQEHPAKDWIQEFQTMSLDHEDEGPQSGEDMLAYLRSTQQKLREEQGAVMRAKKRLQFFEHILEPEVFWDKYFRKGVNSPLPGSAEERNLRNTYTNVFLQYTRRIVFHDSDLFAKSIHKVSVKDLVIDDDFDDDDILRVATMYSKRLKIGLKWWKDSWTEAMAIKDNSEASAKMGNPENRIGILGGWIYNNFRRTPAPNKVWYHMFMTDPPEKDNENRYVRLCCNFDELHTVLVFSALIQSNNTPTFCSRAPRPGGNPPDSRATRDHLSLCGVILADLVGGPERARVGPTRSSLPAKTRGCVTWVEKESRAYLFGAIRNELDDFTTAFLRELRARPDLFAVVIRSDTDPPRRLESFGAVTDQMRRRTFEAPSRRAAGPPAGRGEWEVLRSAENVLYGGGHDLGPGDRFAPGGYLAPSFNRTLKGRRRATTFFHHKRFPVKYFLILSASPTQHVHDLARQVAWTAFKAHGLVHGTYDEAKYLTASDVLFAKLARERLSFLPEDRFNVTTKAGREKACTPFGRWSLLPMPLGTDPRL</sequence>
<dbReference type="EMBL" id="JARJCW010000117">
    <property type="protein sequence ID" value="KAJ7192656.1"/>
    <property type="molecule type" value="Genomic_DNA"/>
</dbReference>
<keyword evidence="2" id="KW-1185">Reference proteome</keyword>
<organism evidence="1 2">
    <name type="scientific">Mycena pura</name>
    <dbReference type="NCBI Taxonomy" id="153505"/>
    <lineage>
        <taxon>Eukaryota</taxon>
        <taxon>Fungi</taxon>
        <taxon>Dikarya</taxon>
        <taxon>Basidiomycota</taxon>
        <taxon>Agaricomycotina</taxon>
        <taxon>Agaricomycetes</taxon>
        <taxon>Agaricomycetidae</taxon>
        <taxon>Agaricales</taxon>
        <taxon>Marasmiineae</taxon>
        <taxon>Mycenaceae</taxon>
        <taxon>Mycena</taxon>
    </lineage>
</organism>
<evidence type="ECO:0000313" key="2">
    <source>
        <dbReference type="Proteomes" id="UP001219525"/>
    </source>
</evidence>
<reference evidence="1" key="1">
    <citation type="submission" date="2023-03" db="EMBL/GenBank/DDBJ databases">
        <title>Massive genome expansion in bonnet fungi (Mycena s.s.) driven by repeated elements and novel gene families across ecological guilds.</title>
        <authorList>
            <consortium name="Lawrence Berkeley National Laboratory"/>
            <person name="Harder C.B."/>
            <person name="Miyauchi S."/>
            <person name="Viragh M."/>
            <person name="Kuo A."/>
            <person name="Thoen E."/>
            <person name="Andreopoulos B."/>
            <person name="Lu D."/>
            <person name="Skrede I."/>
            <person name="Drula E."/>
            <person name="Henrissat B."/>
            <person name="Morin E."/>
            <person name="Kohler A."/>
            <person name="Barry K."/>
            <person name="LaButti K."/>
            <person name="Morin E."/>
            <person name="Salamov A."/>
            <person name="Lipzen A."/>
            <person name="Mereny Z."/>
            <person name="Hegedus B."/>
            <person name="Baldrian P."/>
            <person name="Stursova M."/>
            <person name="Weitz H."/>
            <person name="Taylor A."/>
            <person name="Grigoriev I.V."/>
            <person name="Nagy L.G."/>
            <person name="Martin F."/>
            <person name="Kauserud H."/>
        </authorList>
    </citation>
    <scope>NUCLEOTIDE SEQUENCE</scope>
    <source>
        <strain evidence="1">9144</strain>
    </source>
</reference>
<comment type="caution">
    <text evidence="1">The sequence shown here is derived from an EMBL/GenBank/DDBJ whole genome shotgun (WGS) entry which is preliminary data.</text>
</comment>
<accession>A0AAD6UXY5</accession>
<gene>
    <name evidence="1" type="ORF">GGX14DRAFT_479818</name>
</gene>
<dbReference type="AlphaFoldDB" id="A0AAD6UXY5"/>
<name>A0AAD6UXY5_9AGAR</name>
<evidence type="ECO:0000313" key="1">
    <source>
        <dbReference type="EMBL" id="KAJ7192656.1"/>
    </source>
</evidence>
<protein>
    <submittedName>
        <fullName evidence="1">Uncharacterized protein</fullName>
    </submittedName>
</protein>